<feature type="compositionally biased region" description="Polar residues" evidence="1">
    <location>
        <begin position="209"/>
        <end position="219"/>
    </location>
</feature>
<organism evidence="3 4">
    <name type="scientific">Truncatella angustata</name>
    <dbReference type="NCBI Taxonomy" id="152316"/>
    <lineage>
        <taxon>Eukaryota</taxon>
        <taxon>Fungi</taxon>
        <taxon>Dikarya</taxon>
        <taxon>Ascomycota</taxon>
        <taxon>Pezizomycotina</taxon>
        <taxon>Sordariomycetes</taxon>
        <taxon>Xylariomycetidae</taxon>
        <taxon>Amphisphaeriales</taxon>
        <taxon>Sporocadaceae</taxon>
        <taxon>Truncatella</taxon>
    </lineage>
</organism>
<dbReference type="AlphaFoldDB" id="A0A9P8UN94"/>
<gene>
    <name evidence="3" type="ORF">BKA67DRAFT_226070</name>
</gene>
<dbReference type="RefSeq" id="XP_045959356.1">
    <property type="nucleotide sequence ID" value="XM_046095595.1"/>
</dbReference>
<keyword evidence="2" id="KW-1133">Transmembrane helix</keyword>
<feature type="compositionally biased region" description="Gly residues" evidence="1">
    <location>
        <begin position="170"/>
        <end position="182"/>
    </location>
</feature>
<feature type="region of interest" description="Disordered" evidence="1">
    <location>
        <begin position="65"/>
        <end position="120"/>
    </location>
</feature>
<proteinExistence type="predicted"/>
<protein>
    <submittedName>
        <fullName evidence="3">Uncharacterized protein</fullName>
    </submittedName>
</protein>
<evidence type="ECO:0000256" key="1">
    <source>
        <dbReference type="SAM" id="MobiDB-lite"/>
    </source>
</evidence>
<feature type="region of interest" description="Disordered" evidence="1">
    <location>
        <begin position="288"/>
        <end position="345"/>
    </location>
</feature>
<evidence type="ECO:0000313" key="3">
    <source>
        <dbReference type="EMBL" id="KAH6655091.1"/>
    </source>
</evidence>
<reference evidence="3" key="1">
    <citation type="journal article" date="2021" name="Nat. Commun.">
        <title>Genetic determinants of endophytism in the Arabidopsis root mycobiome.</title>
        <authorList>
            <person name="Mesny F."/>
            <person name="Miyauchi S."/>
            <person name="Thiergart T."/>
            <person name="Pickel B."/>
            <person name="Atanasova L."/>
            <person name="Karlsson M."/>
            <person name="Huettel B."/>
            <person name="Barry K.W."/>
            <person name="Haridas S."/>
            <person name="Chen C."/>
            <person name="Bauer D."/>
            <person name="Andreopoulos W."/>
            <person name="Pangilinan J."/>
            <person name="LaButti K."/>
            <person name="Riley R."/>
            <person name="Lipzen A."/>
            <person name="Clum A."/>
            <person name="Drula E."/>
            <person name="Henrissat B."/>
            <person name="Kohler A."/>
            <person name="Grigoriev I.V."/>
            <person name="Martin F.M."/>
            <person name="Hacquard S."/>
        </authorList>
    </citation>
    <scope>NUCLEOTIDE SEQUENCE</scope>
    <source>
        <strain evidence="3">MPI-SDFR-AT-0073</strain>
    </source>
</reference>
<sequence length="345" mass="35037">MMLAFPTSSLFSNETVSTKSFTANLTTSTLPHSSGTILYNDTYTTTIGLSSGFTSSFASFTGTATSTGTEDNGSVTGFGFGTSTDGSGSGSTATGDSSSPSSTSTDVSGSGSGSSSSSTSAGTVAGSVLGAVAGIGLILIAALMLLRYKKRQRGLRLSDTNGLPGTRGLVLGGGGDGPSGGSPGMGDMSEGRSVPFMVPAALANLTGYKRNSQRTASSEGTERGFHKVSGRKLPSVLQHGGDGYSDPTSAANPRDTMMTDQSFYRDSQGYYTGPDIPRLAVGSPMRPESGVPVFHPGPGRTPVTASAYFGSNLEPPRKDPLGRSLASQDGSRVSRGSGSRFTEEI</sequence>
<dbReference type="OrthoDB" id="5421784at2759"/>
<name>A0A9P8UN94_9PEZI</name>
<feature type="compositionally biased region" description="Low complexity" evidence="1">
    <location>
        <begin position="330"/>
        <end position="345"/>
    </location>
</feature>
<feature type="transmembrane region" description="Helical" evidence="2">
    <location>
        <begin position="124"/>
        <end position="146"/>
    </location>
</feature>
<feature type="region of interest" description="Disordered" evidence="1">
    <location>
        <begin position="157"/>
        <end position="182"/>
    </location>
</feature>
<keyword evidence="4" id="KW-1185">Reference proteome</keyword>
<comment type="caution">
    <text evidence="3">The sequence shown here is derived from an EMBL/GenBank/DDBJ whole genome shotgun (WGS) entry which is preliminary data.</text>
</comment>
<accession>A0A9P8UN94</accession>
<dbReference type="GeneID" id="70124488"/>
<keyword evidence="2" id="KW-0812">Transmembrane</keyword>
<dbReference type="Proteomes" id="UP000758603">
    <property type="component" value="Unassembled WGS sequence"/>
</dbReference>
<keyword evidence="2" id="KW-0472">Membrane</keyword>
<dbReference type="EMBL" id="JAGPXC010000003">
    <property type="protein sequence ID" value="KAH6655091.1"/>
    <property type="molecule type" value="Genomic_DNA"/>
</dbReference>
<evidence type="ECO:0000256" key="2">
    <source>
        <dbReference type="SAM" id="Phobius"/>
    </source>
</evidence>
<feature type="region of interest" description="Disordered" evidence="1">
    <location>
        <begin position="208"/>
        <end position="256"/>
    </location>
</feature>
<evidence type="ECO:0000313" key="4">
    <source>
        <dbReference type="Proteomes" id="UP000758603"/>
    </source>
</evidence>